<evidence type="ECO:0000313" key="11">
    <source>
        <dbReference type="Proteomes" id="UP000807342"/>
    </source>
</evidence>
<gene>
    <name evidence="10" type="ORF">P691DRAFT_693036</name>
</gene>
<keyword evidence="7" id="KW-0653">Protein transport</keyword>
<dbReference type="OrthoDB" id="10064318at2759"/>
<dbReference type="InterPro" id="IPR045734">
    <property type="entry name" value="Snx8_BAR_dom"/>
</dbReference>
<dbReference type="PANTHER" id="PTHR47554:SF1">
    <property type="entry name" value="SORTING NEXIN MVP1"/>
    <property type="match status" value="1"/>
</dbReference>
<dbReference type="Gene3D" id="3.30.1520.10">
    <property type="entry name" value="Phox-like domain"/>
    <property type="match status" value="1"/>
</dbReference>
<organism evidence="10 11">
    <name type="scientific">Macrolepiota fuliginosa MF-IS2</name>
    <dbReference type="NCBI Taxonomy" id="1400762"/>
    <lineage>
        <taxon>Eukaryota</taxon>
        <taxon>Fungi</taxon>
        <taxon>Dikarya</taxon>
        <taxon>Basidiomycota</taxon>
        <taxon>Agaricomycotina</taxon>
        <taxon>Agaricomycetes</taxon>
        <taxon>Agaricomycetidae</taxon>
        <taxon>Agaricales</taxon>
        <taxon>Agaricineae</taxon>
        <taxon>Agaricaceae</taxon>
        <taxon>Macrolepiota</taxon>
    </lineage>
</organism>
<dbReference type="PANTHER" id="PTHR47554">
    <property type="entry name" value="SORTING NEXIN MVP1"/>
    <property type="match status" value="1"/>
</dbReference>
<evidence type="ECO:0000256" key="1">
    <source>
        <dbReference type="ARBA" id="ARBA00004287"/>
    </source>
</evidence>
<name>A0A9P5XMS4_9AGAR</name>
<evidence type="ECO:0000256" key="3">
    <source>
        <dbReference type="ARBA" id="ARBA00010883"/>
    </source>
</evidence>
<keyword evidence="5" id="KW-0813">Transport</keyword>
<reference evidence="10" key="1">
    <citation type="submission" date="2020-11" db="EMBL/GenBank/DDBJ databases">
        <authorList>
            <consortium name="DOE Joint Genome Institute"/>
            <person name="Ahrendt S."/>
            <person name="Riley R."/>
            <person name="Andreopoulos W."/>
            <person name="Labutti K."/>
            <person name="Pangilinan J."/>
            <person name="Ruiz-Duenas F.J."/>
            <person name="Barrasa J.M."/>
            <person name="Sanchez-Garcia M."/>
            <person name="Camarero S."/>
            <person name="Miyauchi S."/>
            <person name="Serrano A."/>
            <person name="Linde D."/>
            <person name="Babiker R."/>
            <person name="Drula E."/>
            <person name="Ayuso-Fernandez I."/>
            <person name="Pacheco R."/>
            <person name="Padilla G."/>
            <person name="Ferreira P."/>
            <person name="Barriuso J."/>
            <person name="Kellner H."/>
            <person name="Castanera R."/>
            <person name="Alfaro M."/>
            <person name="Ramirez L."/>
            <person name="Pisabarro A.G."/>
            <person name="Kuo A."/>
            <person name="Tritt A."/>
            <person name="Lipzen A."/>
            <person name="He G."/>
            <person name="Yan M."/>
            <person name="Ng V."/>
            <person name="Cullen D."/>
            <person name="Martin F."/>
            <person name="Rosso M.-N."/>
            <person name="Henrissat B."/>
            <person name="Hibbett D."/>
            <person name="Martinez A.T."/>
            <person name="Grigoriev I.V."/>
        </authorList>
    </citation>
    <scope>NUCLEOTIDE SEQUENCE</scope>
    <source>
        <strain evidence="10">MF-IS2</strain>
    </source>
</reference>
<dbReference type="SUPFAM" id="SSF47473">
    <property type="entry name" value="EF-hand"/>
    <property type="match status" value="1"/>
</dbReference>
<dbReference type="AlphaFoldDB" id="A0A9P5XMS4"/>
<keyword evidence="8" id="KW-0472">Membrane</keyword>
<dbReference type="SUPFAM" id="SSF64268">
    <property type="entry name" value="PX domain"/>
    <property type="match status" value="1"/>
</dbReference>
<dbReference type="InterPro" id="IPR001683">
    <property type="entry name" value="PX_dom"/>
</dbReference>
<proteinExistence type="inferred from homology"/>
<dbReference type="Pfam" id="PF19566">
    <property type="entry name" value="Snx8_BAR_dom"/>
    <property type="match status" value="1"/>
</dbReference>
<evidence type="ECO:0000256" key="5">
    <source>
        <dbReference type="ARBA" id="ARBA00022448"/>
    </source>
</evidence>
<protein>
    <recommendedName>
        <fullName evidence="4">Sorting nexin MVP1</fullName>
    </recommendedName>
</protein>
<evidence type="ECO:0000256" key="7">
    <source>
        <dbReference type="ARBA" id="ARBA00022927"/>
    </source>
</evidence>
<dbReference type="GO" id="GO:0016020">
    <property type="term" value="C:membrane"/>
    <property type="evidence" value="ECO:0007669"/>
    <property type="project" value="UniProtKB-SubCell"/>
</dbReference>
<dbReference type="GO" id="GO:0042147">
    <property type="term" value="P:retrograde transport, endosome to Golgi"/>
    <property type="evidence" value="ECO:0007669"/>
    <property type="project" value="InterPro"/>
</dbReference>
<accession>A0A9P5XMS4</accession>
<sequence>MFNAPRPGQRYVATSTNGFGGSLVDENPLANSVYDDGLDPWSSAPSPVPTPAQNPPNTFSAVIADATVPAIYHRAFATVDTSGLGETSVNSLSRVLTTSGLPAGTIDRIVNLVSSRPRVSKLEFFVALALVALAQGGKDVSIEQVADLSSQNALPEPTLDLDRLQASNSTFTIPPPYRQNSVDPWGAAARFNPPQNPSSVLGSGAGGLPAINGAPSVLSGTGLPPEWWKRQESVRIIILGQQGFILNRYTVYEITTESGVTVTRRYSEFVYLWEALTRRYPFRLFPALPPKRIGADEHFLEQRRRGLQRALNFVLNHPVLKEDGVLGVFLTAPSFETWRKTTAVSLDEESLSKRVDRVEEMSIPSDFEEKLTVIRTRLNPLIEQWQRICILAERIMKRHEAAAVRSPPAFKRAYLPTHFALPNFSPISSTSSLPGSSSSTTSAPLSHSFLGLHFPIVEEQGDLSRLTNTLRAVIEVNEHCWRGDECDLSNGVRQGLDHFATHAQRHSDLAETRTRARLDVTLESLKAQRDLYIATRDLFIRHERLSVDQVERLKKRVETNSVKLDGVRAAAKDGWQEDADKLAAIIEKDQGTIVAQLSRRVFIRVCLWNELRIILHNRENTLLTQTVKSFAREEQAYAENVLTNWVSLEEAVENMPYE</sequence>
<evidence type="ECO:0000256" key="4">
    <source>
        <dbReference type="ARBA" id="ARBA00014268"/>
    </source>
</evidence>
<dbReference type="InterPro" id="IPR028662">
    <property type="entry name" value="SNX8/Mvp1"/>
</dbReference>
<evidence type="ECO:0000256" key="6">
    <source>
        <dbReference type="ARBA" id="ARBA00022490"/>
    </source>
</evidence>
<dbReference type="PROSITE" id="PS50195">
    <property type="entry name" value="PX"/>
    <property type="match status" value="1"/>
</dbReference>
<dbReference type="InterPro" id="IPR036871">
    <property type="entry name" value="PX_dom_sf"/>
</dbReference>
<dbReference type="SMART" id="SM00312">
    <property type="entry name" value="PX"/>
    <property type="match status" value="1"/>
</dbReference>
<dbReference type="GO" id="GO:0006623">
    <property type="term" value="P:protein targeting to vacuole"/>
    <property type="evidence" value="ECO:0007669"/>
    <property type="project" value="TreeGrafter"/>
</dbReference>
<keyword evidence="6" id="KW-0963">Cytoplasm</keyword>
<dbReference type="Proteomes" id="UP000807342">
    <property type="component" value="Unassembled WGS sequence"/>
</dbReference>
<dbReference type="EMBL" id="MU151055">
    <property type="protein sequence ID" value="KAF9454352.1"/>
    <property type="molecule type" value="Genomic_DNA"/>
</dbReference>
<dbReference type="InterPro" id="IPR011992">
    <property type="entry name" value="EF-hand-dom_pair"/>
</dbReference>
<comment type="similarity">
    <text evidence="3">Belongs to the sorting nexin family.</text>
</comment>
<evidence type="ECO:0000259" key="9">
    <source>
        <dbReference type="PROSITE" id="PS50195"/>
    </source>
</evidence>
<dbReference type="Pfam" id="PF00787">
    <property type="entry name" value="PX"/>
    <property type="match status" value="1"/>
</dbReference>
<evidence type="ECO:0000313" key="10">
    <source>
        <dbReference type="EMBL" id="KAF9454352.1"/>
    </source>
</evidence>
<dbReference type="GO" id="GO:0032266">
    <property type="term" value="F:phosphatidylinositol-3-phosphate binding"/>
    <property type="evidence" value="ECO:0007669"/>
    <property type="project" value="TreeGrafter"/>
</dbReference>
<feature type="domain" description="PX" evidence="9">
    <location>
        <begin position="230"/>
        <end position="336"/>
    </location>
</feature>
<dbReference type="Gene3D" id="1.10.238.10">
    <property type="entry name" value="EF-hand"/>
    <property type="match status" value="1"/>
</dbReference>
<evidence type="ECO:0000256" key="8">
    <source>
        <dbReference type="ARBA" id="ARBA00023136"/>
    </source>
</evidence>
<evidence type="ECO:0000256" key="2">
    <source>
        <dbReference type="ARBA" id="ARBA00004496"/>
    </source>
</evidence>
<comment type="subcellular location">
    <subcellularLocation>
        <location evidence="2">Cytoplasm</location>
    </subcellularLocation>
    <subcellularLocation>
        <location evidence="1">Membrane</location>
        <topology evidence="1">Peripheral membrane protein</topology>
        <orientation evidence="1">Cytoplasmic side</orientation>
    </subcellularLocation>
</comment>
<keyword evidence="11" id="KW-1185">Reference proteome</keyword>
<dbReference type="GO" id="GO:0005829">
    <property type="term" value="C:cytosol"/>
    <property type="evidence" value="ECO:0007669"/>
    <property type="project" value="GOC"/>
</dbReference>
<dbReference type="GO" id="GO:0005768">
    <property type="term" value="C:endosome"/>
    <property type="evidence" value="ECO:0007669"/>
    <property type="project" value="TreeGrafter"/>
</dbReference>
<comment type="caution">
    <text evidence="10">The sequence shown here is derived from an EMBL/GenBank/DDBJ whole genome shotgun (WGS) entry which is preliminary data.</text>
</comment>
<dbReference type="CDD" id="cd07597">
    <property type="entry name" value="BAR_SNX8"/>
    <property type="match status" value="1"/>
</dbReference>